<dbReference type="AlphaFoldDB" id="A0A0C9W5Q7"/>
<dbReference type="Proteomes" id="UP000053820">
    <property type="component" value="Unassembled WGS sequence"/>
</dbReference>
<evidence type="ECO:0000313" key="3">
    <source>
        <dbReference type="EMBL" id="KIJ57981.1"/>
    </source>
</evidence>
<evidence type="ECO:0000313" key="4">
    <source>
        <dbReference type="Proteomes" id="UP000053820"/>
    </source>
</evidence>
<dbReference type="EMBL" id="KN840026">
    <property type="protein sequence ID" value="KIJ57981.1"/>
    <property type="molecule type" value="Genomic_DNA"/>
</dbReference>
<dbReference type="Gene3D" id="3.40.970.10">
    <property type="entry name" value="Ribonuclease H1, N-terminal domain"/>
    <property type="match status" value="1"/>
</dbReference>
<dbReference type="InterPro" id="IPR011320">
    <property type="entry name" value="RNase_H1_N"/>
</dbReference>
<dbReference type="HOGENOM" id="CLU_874520_0_0_1"/>
<protein>
    <recommendedName>
        <fullName evidence="2">Ribonuclease H1 N-terminal domain-containing protein</fullName>
    </recommendedName>
</protein>
<feature type="compositionally biased region" description="Polar residues" evidence="1">
    <location>
        <begin position="124"/>
        <end position="133"/>
    </location>
</feature>
<feature type="compositionally biased region" description="Low complexity" evidence="1">
    <location>
        <begin position="134"/>
        <end position="145"/>
    </location>
</feature>
<name>A0A0C9W5Q7_9AGAM</name>
<dbReference type="InterPro" id="IPR009027">
    <property type="entry name" value="Ribosomal_bL9/RNase_H1_N"/>
</dbReference>
<evidence type="ECO:0000256" key="1">
    <source>
        <dbReference type="SAM" id="MobiDB-lite"/>
    </source>
</evidence>
<reference evidence="3 4" key="1">
    <citation type="submission" date="2014-04" db="EMBL/GenBank/DDBJ databases">
        <title>Evolutionary Origins and Diversification of the Mycorrhizal Mutualists.</title>
        <authorList>
            <consortium name="DOE Joint Genome Institute"/>
            <consortium name="Mycorrhizal Genomics Consortium"/>
            <person name="Kohler A."/>
            <person name="Kuo A."/>
            <person name="Nagy L.G."/>
            <person name="Floudas D."/>
            <person name="Copeland A."/>
            <person name="Barry K.W."/>
            <person name="Cichocki N."/>
            <person name="Veneault-Fourrey C."/>
            <person name="LaButti K."/>
            <person name="Lindquist E.A."/>
            <person name="Lipzen A."/>
            <person name="Lundell T."/>
            <person name="Morin E."/>
            <person name="Murat C."/>
            <person name="Riley R."/>
            <person name="Ohm R."/>
            <person name="Sun H."/>
            <person name="Tunlid A."/>
            <person name="Henrissat B."/>
            <person name="Grigoriev I.V."/>
            <person name="Hibbett D.S."/>
            <person name="Martin F."/>
        </authorList>
    </citation>
    <scope>NUCLEOTIDE SEQUENCE [LARGE SCALE GENOMIC DNA]</scope>
    <source>
        <strain evidence="3 4">MD-312</strain>
    </source>
</reference>
<keyword evidence="4" id="KW-1185">Reference proteome</keyword>
<feature type="compositionally biased region" description="Low complexity" evidence="1">
    <location>
        <begin position="111"/>
        <end position="123"/>
    </location>
</feature>
<organism evidence="3 4">
    <name type="scientific">Hydnomerulius pinastri MD-312</name>
    <dbReference type="NCBI Taxonomy" id="994086"/>
    <lineage>
        <taxon>Eukaryota</taxon>
        <taxon>Fungi</taxon>
        <taxon>Dikarya</taxon>
        <taxon>Basidiomycota</taxon>
        <taxon>Agaricomycotina</taxon>
        <taxon>Agaricomycetes</taxon>
        <taxon>Agaricomycetidae</taxon>
        <taxon>Boletales</taxon>
        <taxon>Boletales incertae sedis</taxon>
        <taxon>Leucogyrophana</taxon>
    </lineage>
</organism>
<gene>
    <name evidence="3" type="ORF">HYDPIDRAFT_34614</name>
</gene>
<dbReference type="Pfam" id="PF01693">
    <property type="entry name" value="Cauli_VI"/>
    <property type="match status" value="1"/>
</dbReference>
<feature type="compositionally biased region" description="Polar residues" evidence="1">
    <location>
        <begin position="152"/>
        <end position="163"/>
    </location>
</feature>
<feature type="region of interest" description="Disordered" evidence="1">
    <location>
        <begin position="111"/>
        <end position="180"/>
    </location>
</feature>
<dbReference type="SUPFAM" id="SSF55658">
    <property type="entry name" value="L9 N-domain-like"/>
    <property type="match status" value="1"/>
</dbReference>
<sequence length="317" mass="32453">MSGSSSTPSKTGVNAELDLVMQLLTNLELCTETADRLIDFILTTAQSQIDSGPTPASPTPSPTSSAPSSPLTLSSDLDDDDVQLVHTTPAPVVSSSQTTTLSVSSTAVATPQITQTTPAPAVPSSQTATPSVSPTAAVTPQTMQAPPAPAVSSSQTATPSVSLTAAATPQTTQAPAPVMPPAQTATLSVSLTAAATPQTTQAPPAPVVPPARTSYEGITFPISNGPVASFLAGEAGGNGRWMNMYNYFVYELPAPTATGPFYLVTVGRRVGVFSTWQRTSPHVTGVSCASFSRVESVDQGLDLLDEAIDLGEARWVP</sequence>
<feature type="compositionally biased region" description="Low complexity" evidence="1">
    <location>
        <begin position="62"/>
        <end position="75"/>
    </location>
</feature>
<feature type="region of interest" description="Disordered" evidence="1">
    <location>
        <begin position="48"/>
        <end position="77"/>
    </location>
</feature>
<accession>A0A0C9W5Q7</accession>
<feature type="domain" description="Ribonuclease H1 N-terminal" evidence="2">
    <location>
        <begin position="260"/>
        <end position="292"/>
    </location>
</feature>
<evidence type="ECO:0000259" key="2">
    <source>
        <dbReference type="Pfam" id="PF01693"/>
    </source>
</evidence>
<dbReference type="InterPro" id="IPR037056">
    <property type="entry name" value="RNase_H1_N_sf"/>
</dbReference>
<feature type="compositionally biased region" description="Low complexity" evidence="1">
    <location>
        <begin position="164"/>
        <end position="180"/>
    </location>
</feature>
<proteinExistence type="predicted"/>
<dbReference type="OrthoDB" id="2685848at2759"/>